<evidence type="ECO:0000256" key="1">
    <source>
        <dbReference type="SAM" id="Phobius"/>
    </source>
</evidence>
<name>A0ABZ2MK32_9MICO</name>
<keyword evidence="1" id="KW-0812">Transmembrane</keyword>
<dbReference type="EMBL" id="CP144913">
    <property type="protein sequence ID" value="WXB77446.1"/>
    <property type="molecule type" value="Genomic_DNA"/>
</dbReference>
<feature type="transmembrane region" description="Helical" evidence="1">
    <location>
        <begin position="135"/>
        <end position="160"/>
    </location>
</feature>
<keyword evidence="1" id="KW-1133">Transmembrane helix</keyword>
<feature type="transmembrane region" description="Helical" evidence="1">
    <location>
        <begin position="172"/>
        <end position="197"/>
    </location>
</feature>
<keyword evidence="1" id="KW-0472">Membrane</keyword>
<dbReference type="Proteomes" id="UP001382727">
    <property type="component" value="Chromosome"/>
</dbReference>
<organism evidence="2 3">
    <name type="scientific">Janibacter alittae</name>
    <dbReference type="NCBI Taxonomy" id="3115209"/>
    <lineage>
        <taxon>Bacteria</taxon>
        <taxon>Bacillati</taxon>
        <taxon>Actinomycetota</taxon>
        <taxon>Actinomycetes</taxon>
        <taxon>Micrococcales</taxon>
        <taxon>Intrasporangiaceae</taxon>
        <taxon>Janibacter</taxon>
    </lineage>
</organism>
<dbReference type="PANTHER" id="PTHR37305:SF1">
    <property type="entry name" value="MEMBRANE PROTEIN"/>
    <property type="match status" value="1"/>
</dbReference>
<feature type="transmembrane region" description="Helical" evidence="1">
    <location>
        <begin position="35"/>
        <end position="54"/>
    </location>
</feature>
<sequence>MSTTSTSTATARHTTSAPAQALAVTRVAIRDRVPLVAVIALVMVAMGALTGALWPSLKDAFADLPTDLSDGLGTILAGSDLTTPVGWMNAEMVSLVLPAGLIAVAVLSAAKDIAGEEQTKTLGVLMSAPVSRTSFLLAKSAAMIINVLLATIGAAAGILLGNSIGDLGVDTAGVWGASVHGAMLAIAIGAIAVLVSALTGEPRLSSSVAAGLAGLAFALNAFLPLSDGLADYAQASPWYYFADSNPLANGADYVHLAVLGITSLVLLALALVAYTRRDLRG</sequence>
<evidence type="ECO:0000313" key="2">
    <source>
        <dbReference type="EMBL" id="WXB77446.1"/>
    </source>
</evidence>
<protein>
    <submittedName>
        <fullName evidence="2">ABC transporter permease subunit</fullName>
    </submittedName>
</protein>
<dbReference type="Pfam" id="PF12679">
    <property type="entry name" value="ABC2_membrane_2"/>
    <property type="match status" value="1"/>
</dbReference>
<gene>
    <name evidence="2" type="ORF">V1351_05100</name>
</gene>
<reference evidence="2 3" key="1">
    <citation type="submission" date="2024-02" db="EMBL/GenBank/DDBJ databases">
        <title>Janibacter sp. nov., isolated from gut of marine sandworm.</title>
        <authorList>
            <person name="Kim B."/>
            <person name="Jun M.O."/>
            <person name="Shin N.-R."/>
        </authorList>
    </citation>
    <scope>NUCLEOTIDE SEQUENCE [LARGE SCALE GENOMIC DNA]</scope>
    <source>
        <strain evidence="2 3">A1S7</strain>
    </source>
</reference>
<dbReference type="PANTHER" id="PTHR37305">
    <property type="entry name" value="INTEGRAL MEMBRANE PROTEIN-RELATED"/>
    <property type="match status" value="1"/>
</dbReference>
<accession>A0ABZ2MK32</accession>
<evidence type="ECO:0000313" key="3">
    <source>
        <dbReference type="Proteomes" id="UP001382727"/>
    </source>
</evidence>
<feature type="transmembrane region" description="Helical" evidence="1">
    <location>
        <begin position="204"/>
        <end position="223"/>
    </location>
</feature>
<proteinExistence type="predicted"/>
<feature type="transmembrane region" description="Helical" evidence="1">
    <location>
        <begin position="92"/>
        <end position="114"/>
    </location>
</feature>
<dbReference type="RefSeq" id="WP_338751348.1">
    <property type="nucleotide sequence ID" value="NZ_CP144913.1"/>
</dbReference>
<feature type="transmembrane region" description="Helical" evidence="1">
    <location>
        <begin position="253"/>
        <end position="274"/>
    </location>
</feature>
<keyword evidence="3" id="KW-1185">Reference proteome</keyword>